<gene>
    <name evidence="2" type="ORF">K443DRAFT_4841</name>
</gene>
<proteinExistence type="predicted"/>
<evidence type="ECO:0000313" key="2">
    <source>
        <dbReference type="EMBL" id="KIK04187.1"/>
    </source>
</evidence>
<dbReference type="EMBL" id="KN838572">
    <property type="protein sequence ID" value="KIK04187.1"/>
    <property type="molecule type" value="Genomic_DNA"/>
</dbReference>
<accession>A0A0C9Y288</accession>
<name>A0A0C9Y288_9AGAR</name>
<protein>
    <submittedName>
        <fullName evidence="2">Uncharacterized protein</fullName>
    </submittedName>
</protein>
<feature type="region of interest" description="Disordered" evidence="1">
    <location>
        <begin position="72"/>
        <end position="101"/>
    </location>
</feature>
<dbReference type="HOGENOM" id="CLU_2292156_0_0_1"/>
<keyword evidence="3" id="KW-1185">Reference proteome</keyword>
<dbReference type="AlphaFoldDB" id="A0A0C9Y288"/>
<reference evidence="2 3" key="1">
    <citation type="submission" date="2014-04" db="EMBL/GenBank/DDBJ databases">
        <authorList>
            <consortium name="DOE Joint Genome Institute"/>
            <person name="Kuo A."/>
            <person name="Kohler A."/>
            <person name="Nagy L.G."/>
            <person name="Floudas D."/>
            <person name="Copeland A."/>
            <person name="Barry K.W."/>
            <person name="Cichocki N."/>
            <person name="Veneault-Fourrey C."/>
            <person name="LaButti K."/>
            <person name="Lindquist E.A."/>
            <person name="Lipzen A."/>
            <person name="Lundell T."/>
            <person name="Morin E."/>
            <person name="Murat C."/>
            <person name="Sun H."/>
            <person name="Tunlid A."/>
            <person name="Henrissat B."/>
            <person name="Grigoriev I.V."/>
            <person name="Hibbett D.S."/>
            <person name="Martin F."/>
            <person name="Nordberg H.P."/>
            <person name="Cantor M.N."/>
            <person name="Hua S.X."/>
        </authorList>
    </citation>
    <scope>NUCLEOTIDE SEQUENCE [LARGE SCALE GENOMIC DNA]</scope>
    <source>
        <strain evidence="2 3">LaAM-08-1</strain>
    </source>
</reference>
<evidence type="ECO:0000313" key="3">
    <source>
        <dbReference type="Proteomes" id="UP000054477"/>
    </source>
</evidence>
<dbReference type="Proteomes" id="UP000054477">
    <property type="component" value="Unassembled WGS sequence"/>
</dbReference>
<sequence length="101" mass="10682">MPDTVETPIPTIMTAVLTSDESRPSITLNRSSTPYPTASSIMLKVILLPLPLILNCVHTKTGLQMIVKPGPLLPEASTPVNESTSKSKAAALLQPKQPGPP</sequence>
<reference evidence="3" key="2">
    <citation type="submission" date="2015-01" db="EMBL/GenBank/DDBJ databases">
        <title>Evolutionary Origins and Diversification of the Mycorrhizal Mutualists.</title>
        <authorList>
            <consortium name="DOE Joint Genome Institute"/>
            <consortium name="Mycorrhizal Genomics Consortium"/>
            <person name="Kohler A."/>
            <person name="Kuo A."/>
            <person name="Nagy L.G."/>
            <person name="Floudas D."/>
            <person name="Copeland A."/>
            <person name="Barry K.W."/>
            <person name="Cichocki N."/>
            <person name="Veneault-Fourrey C."/>
            <person name="LaButti K."/>
            <person name="Lindquist E.A."/>
            <person name="Lipzen A."/>
            <person name="Lundell T."/>
            <person name="Morin E."/>
            <person name="Murat C."/>
            <person name="Riley R."/>
            <person name="Ohm R."/>
            <person name="Sun H."/>
            <person name="Tunlid A."/>
            <person name="Henrissat B."/>
            <person name="Grigoriev I.V."/>
            <person name="Hibbett D.S."/>
            <person name="Martin F."/>
        </authorList>
    </citation>
    <scope>NUCLEOTIDE SEQUENCE [LARGE SCALE GENOMIC DNA]</scope>
    <source>
        <strain evidence="3">LaAM-08-1</strain>
    </source>
</reference>
<feature type="compositionally biased region" description="Polar residues" evidence="1">
    <location>
        <begin position="78"/>
        <end position="87"/>
    </location>
</feature>
<organism evidence="2 3">
    <name type="scientific">Laccaria amethystina LaAM-08-1</name>
    <dbReference type="NCBI Taxonomy" id="1095629"/>
    <lineage>
        <taxon>Eukaryota</taxon>
        <taxon>Fungi</taxon>
        <taxon>Dikarya</taxon>
        <taxon>Basidiomycota</taxon>
        <taxon>Agaricomycotina</taxon>
        <taxon>Agaricomycetes</taxon>
        <taxon>Agaricomycetidae</taxon>
        <taxon>Agaricales</taxon>
        <taxon>Agaricineae</taxon>
        <taxon>Hydnangiaceae</taxon>
        <taxon>Laccaria</taxon>
    </lineage>
</organism>
<evidence type="ECO:0000256" key="1">
    <source>
        <dbReference type="SAM" id="MobiDB-lite"/>
    </source>
</evidence>